<gene>
    <name evidence="3" type="ORF">E3T50_13510</name>
</gene>
<evidence type="ECO:0000259" key="2">
    <source>
        <dbReference type="Pfam" id="PF10708"/>
    </source>
</evidence>
<dbReference type="InterPro" id="IPR018929">
    <property type="entry name" value="DUF2510"/>
</dbReference>
<name>A0A4V3ITT7_9MICO</name>
<dbReference type="Pfam" id="PF10708">
    <property type="entry name" value="DUF2510"/>
    <property type="match status" value="2"/>
</dbReference>
<accession>A0A4V3ITT7</accession>
<feature type="transmembrane region" description="Helical" evidence="1">
    <location>
        <begin position="266"/>
        <end position="299"/>
    </location>
</feature>
<comment type="caution">
    <text evidence="3">The sequence shown here is derived from an EMBL/GenBank/DDBJ whole genome shotgun (WGS) entry which is preliminary data.</text>
</comment>
<keyword evidence="1" id="KW-1133">Transmembrane helix</keyword>
<protein>
    <submittedName>
        <fullName evidence="3">DUF2510 domain-containing protein</fullName>
    </submittedName>
</protein>
<keyword evidence="4" id="KW-1185">Reference proteome</keyword>
<evidence type="ECO:0000313" key="4">
    <source>
        <dbReference type="Proteomes" id="UP000297983"/>
    </source>
</evidence>
<dbReference type="AlphaFoldDB" id="A0A4V3ITT7"/>
<sequence>MAEQISDQPVAGWYVAPDDDTVLRYWNGHKWTSEERSVDQRSKRAIRQDDKATAKSLAAEAAARARDVAAAAAAVEAQMAITAEAVRAAEAAAEAQAQAAKDAKAAALARSIADQESETQRTQAARASVETANVVVLPALSAVVVTPEVLVPASATLNEPARVLDAGWHPDPMGTLQLRWWDGAGWTNETRALPVPGTALTVAAPMTRRSALGRENASVDPAQARSLHVSQFDLSPEAVAKRGGHSLGRKLYWSNLMRLRYWHFTFWGSLVLSVLLGFIAAPLVYSFFVFVPLLGWFWLHPQMACRACGKILAVTRLNGEMDVCTKCHHPTDKALREGTA</sequence>
<reference evidence="3 4" key="1">
    <citation type="submission" date="2019-03" db="EMBL/GenBank/DDBJ databases">
        <title>Genomics of glacier-inhabiting Cryobacterium strains.</title>
        <authorList>
            <person name="Liu Q."/>
            <person name="Xin Y.-H."/>
        </authorList>
    </citation>
    <scope>NUCLEOTIDE SEQUENCE [LARGE SCALE GENOMIC DNA]</scope>
    <source>
        <strain evidence="3 4">Hz16</strain>
    </source>
</reference>
<proteinExistence type="predicted"/>
<evidence type="ECO:0000256" key="1">
    <source>
        <dbReference type="SAM" id="Phobius"/>
    </source>
</evidence>
<feature type="domain" description="DUF2510" evidence="2">
    <location>
        <begin position="11"/>
        <end position="39"/>
    </location>
</feature>
<organism evidence="3 4">
    <name type="scientific">Cryobacterium gelidum</name>
    <dbReference type="NCBI Taxonomy" id="1259164"/>
    <lineage>
        <taxon>Bacteria</taxon>
        <taxon>Bacillati</taxon>
        <taxon>Actinomycetota</taxon>
        <taxon>Actinomycetes</taxon>
        <taxon>Micrococcales</taxon>
        <taxon>Microbacteriaceae</taxon>
        <taxon>Cryobacterium</taxon>
    </lineage>
</organism>
<feature type="domain" description="DUF2510" evidence="2">
    <location>
        <begin position="166"/>
        <end position="196"/>
    </location>
</feature>
<dbReference type="EMBL" id="SOHL01000027">
    <property type="protein sequence ID" value="TFD68191.1"/>
    <property type="molecule type" value="Genomic_DNA"/>
</dbReference>
<evidence type="ECO:0000313" key="3">
    <source>
        <dbReference type="EMBL" id="TFD68191.1"/>
    </source>
</evidence>
<dbReference type="Proteomes" id="UP000297983">
    <property type="component" value="Unassembled WGS sequence"/>
</dbReference>
<keyword evidence="1" id="KW-0812">Transmembrane</keyword>
<keyword evidence="1" id="KW-0472">Membrane</keyword>
<dbReference type="RefSeq" id="WP_134552604.1">
    <property type="nucleotide sequence ID" value="NZ_SOHL01000027.1"/>
</dbReference>